<evidence type="ECO:0000313" key="2">
    <source>
        <dbReference type="Proteomes" id="UP001458880"/>
    </source>
</evidence>
<dbReference type="Proteomes" id="UP001458880">
    <property type="component" value="Unassembled WGS sequence"/>
</dbReference>
<dbReference type="EMBL" id="JASPKY010000098">
    <property type="protein sequence ID" value="KAK9737553.1"/>
    <property type="molecule type" value="Genomic_DNA"/>
</dbReference>
<accession>A0AAW1LSX0</accession>
<protein>
    <submittedName>
        <fullName evidence="1">Uncharacterized protein</fullName>
    </submittedName>
</protein>
<dbReference type="AlphaFoldDB" id="A0AAW1LSX0"/>
<keyword evidence="2" id="KW-1185">Reference proteome</keyword>
<gene>
    <name evidence="1" type="ORF">QE152_g10594</name>
</gene>
<organism evidence="1 2">
    <name type="scientific">Popillia japonica</name>
    <name type="common">Japanese beetle</name>
    <dbReference type="NCBI Taxonomy" id="7064"/>
    <lineage>
        <taxon>Eukaryota</taxon>
        <taxon>Metazoa</taxon>
        <taxon>Ecdysozoa</taxon>
        <taxon>Arthropoda</taxon>
        <taxon>Hexapoda</taxon>
        <taxon>Insecta</taxon>
        <taxon>Pterygota</taxon>
        <taxon>Neoptera</taxon>
        <taxon>Endopterygota</taxon>
        <taxon>Coleoptera</taxon>
        <taxon>Polyphaga</taxon>
        <taxon>Scarabaeiformia</taxon>
        <taxon>Scarabaeidae</taxon>
        <taxon>Rutelinae</taxon>
        <taxon>Popillia</taxon>
    </lineage>
</organism>
<comment type="caution">
    <text evidence="1">The sequence shown here is derived from an EMBL/GenBank/DDBJ whole genome shotgun (WGS) entry which is preliminary data.</text>
</comment>
<proteinExistence type="predicted"/>
<evidence type="ECO:0000313" key="1">
    <source>
        <dbReference type="EMBL" id="KAK9737553.1"/>
    </source>
</evidence>
<reference evidence="1 2" key="1">
    <citation type="journal article" date="2024" name="BMC Genomics">
        <title>De novo assembly and annotation of Popillia japonica's genome with initial clues to its potential as an invasive pest.</title>
        <authorList>
            <person name="Cucini C."/>
            <person name="Boschi S."/>
            <person name="Funari R."/>
            <person name="Cardaioli E."/>
            <person name="Iannotti N."/>
            <person name="Marturano G."/>
            <person name="Paoli F."/>
            <person name="Bruttini M."/>
            <person name="Carapelli A."/>
            <person name="Frati F."/>
            <person name="Nardi F."/>
        </authorList>
    </citation>
    <scope>NUCLEOTIDE SEQUENCE [LARGE SCALE GENOMIC DNA]</scope>
    <source>
        <strain evidence="1">DMR45628</strain>
    </source>
</reference>
<sequence length="108" mass="12090">MTSPMSHGNGQVQLAFLESTLTGNPVSRDKTLPPGLNLLYLERTAQKLLAVVSAFKRGYLVITENRFDKLTACAHVRFSLICVLLCVKTFILDNFVKVSVSFKIRKFL</sequence>
<name>A0AAW1LSX0_POPJA</name>